<dbReference type="PANTHER" id="PTHR23245">
    <property type="entry name" value="TRNA METHYLTRANSFERASE"/>
    <property type="match status" value="1"/>
</dbReference>
<dbReference type="PANTHER" id="PTHR23245:SF36">
    <property type="entry name" value="TRNA (GUANINE(37)-N1)-METHYLTRANSFERASE"/>
    <property type="match status" value="1"/>
</dbReference>
<sequence>MADDMWRPPVNRLMRTLDRSFFQRTVELKAARVFDNKNISKCRSALERSKDALAQERLGSVHPDPDEERARQGKKCILLRPEVRPAHVGSDGSQLNGASSPWPHSPTVTEMVEQELISVIPFQLKLEYGYWTYHDIISAILPEDDQGEIPSGFSQVGHVAHLNLRDEYLKYKNLIAEILMDKNPGVRTVINKVDDVGEESEYRTFKYEVLAGPDDLNVTISEENCTFKFDYSKVYWNSRLNTEHRRLVALFQEGEAVCDVMAGIGPFAVPAGKKKIFVWANDLNPDSFTSMKDAIARNKVQDYVKPFNEDGRVFIRTAVAELARSDRSVNIMSRPNKKDPNAKPEIIKTLKEPKTFQHFVLNLPATAITFLPSFIGLYPPEVLRHLPQDLDMPLVHCYCFSTKSDDNIEEGFKICEEVSRQLQHEMKPGKIQDGGVEIYDVRDVAPKKRMFCASFRLPKEVAFRAAPAATAVTEAVVPPSS</sequence>
<dbReference type="InterPro" id="IPR056744">
    <property type="entry name" value="TRM5/TYW2-like_N"/>
</dbReference>
<evidence type="ECO:0000256" key="2">
    <source>
        <dbReference type="ARBA" id="ARBA00022490"/>
    </source>
</evidence>
<keyword evidence="5 9" id="KW-0949">S-adenosyl-L-methionine</keyword>
<comment type="caution">
    <text evidence="11">The sequence shown here is derived from an EMBL/GenBank/DDBJ whole genome shotgun (WGS) entry which is preliminary data.</text>
</comment>
<dbReference type="Gene3D" id="3.40.50.150">
    <property type="entry name" value="Vaccinia Virus protein VP39"/>
    <property type="match status" value="1"/>
</dbReference>
<feature type="binding site" evidence="9">
    <location>
        <begin position="282"/>
        <end position="283"/>
    </location>
    <ligand>
        <name>S-adenosyl-L-methionine</name>
        <dbReference type="ChEBI" id="CHEBI:59789"/>
    </ligand>
</feature>
<organism evidence="11 12">
    <name type="scientific">Zasmidium cellare</name>
    <name type="common">Wine cellar mold</name>
    <name type="synonym">Racodium cellare</name>
    <dbReference type="NCBI Taxonomy" id="395010"/>
    <lineage>
        <taxon>Eukaryota</taxon>
        <taxon>Fungi</taxon>
        <taxon>Dikarya</taxon>
        <taxon>Ascomycota</taxon>
        <taxon>Pezizomycotina</taxon>
        <taxon>Dothideomycetes</taxon>
        <taxon>Dothideomycetidae</taxon>
        <taxon>Mycosphaerellales</taxon>
        <taxon>Mycosphaerellaceae</taxon>
        <taxon>Zasmidium</taxon>
    </lineage>
</organism>
<proteinExistence type="inferred from homology"/>
<accession>A0ABR0F1J4</accession>
<feature type="domain" description="SAM-dependent methyltransferase TRM5/TYW2-type" evidence="10">
    <location>
        <begin position="153"/>
        <end position="459"/>
    </location>
</feature>
<protein>
    <recommendedName>
        <fullName evidence="9">tRNA (guanine(37)-N1)-methyltransferase</fullName>
        <ecNumber evidence="9">2.1.1.228</ecNumber>
    </recommendedName>
    <alternativeName>
        <fullName evidence="9">M1G-methyltransferase</fullName>
    </alternativeName>
    <alternativeName>
        <fullName evidence="9">tRNA [GM37] methyltransferase</fullName>
    </alternativeName>
    <alternativeName>
        <fullName evidence="9">tRNA methyltransferase 5</fullName>
    </alternativeName>
</protein>
<gene>
    <name evidence="9" type="primary">TRM5</name>
    <name evidence="11" type="ORF">PRZ48_001554</name>
</gene>
<evidence type="ECO:0000256" key="7">
    <source>
        <dbReference type="ARBA" id="ARBA00023128"/>
    </source>
</evidence>
<keyword evidence="8 9" id="KW-0539">Nucleus</keyword>
<feature type="binding site" evidence="9">
    <location>
        <position position="362"/>
    </location>
    <ligand>
        <name>S-adenosyl-L-methionine</name>
        <dbReference type="ChEBI" id="CHEBI:59789"/>
    </ligand>
</feature>
<comment type="subunit">
    <text evidence="9">Monomer.</text>
</comment>
<keyword evidence="3 9" id="KW-0489">Methyltransferase</keyword>
<dbReference type="SUPFAM" id="SSF53335">
    <property type="entry name" value="S-adenosyl-L-methionine-dependent methyltransferases"/>
    <property type="match status" value="1"/>
</dbReference>
<comment type="subcellular location">
    <subcellularLocation>
        <location evidence="9">Mitochondrion matrix</location>
    </subcellularLocation>
    <subcellularLocation>
        <location evidence="9">Nucleus</location>
    </subcellularLocation>
    <subcellularLocation>
        <location evidence="9">Cytoplasm</location>
    </subcellularLocation>
    <text evidence="9">Predominantly in the mitochondria and in the nucleus.</text>
</comment>
<dbReference type="EC" id="2.1.1.228" evidence="9"/>
<dbReference type="HAMAP" id="MF_03152">
    <property type="entry name" value="TRM5"/>
    <property type="match status" value="1"/>
</dbReference>
<comment type="catalytic activity">
    <reaction evidence="9">
        <text>guanosine(37) in tRNA + S-adenosyl-L-methionine = N(1)-methylguanosine(37) in tRNA + S-adenosyl-L-homocysteine + H(+)</text>
        <dbReference type="Rhea" id="RHEA:36899"/>
        <dbReference type="Rhea" id="RHEA-COMP:10145"/>
        <dbReference type="Rhea" id="RHEA-COMP:10147"/>
        <dbReference type="ChEBI" id="CHEBI:15378"/>
        <dbReference type="ChEBI" id="CHEBI:57856"/>
        <dbReference type="ChEBI" id="CHEBI:59789"/>
        <dbReference type="ChEBI" id="CHEBI:73542"/>
        <dbReference type="ChEBI" id="CHEBI:74269"/>
        <dbReference type="EC" id="2.1.1.228"/>
    </reaction>
</comment>
<feature type="binding site" evidence="9">
    <location>
        <begin position="310"/>
        <end position="311"/>
    </location>
    <ligand>
        <name>S-adenosyl-L-methionine</name>
        <dbReference type="ChEBI" id="CHEBI:59789"/>
    </ligand>
</feature>
<keyword evidence="12" id="KW-1185">Reference proteome</keyword>
<dbReference type="PROSITE" id="PS51684">
    <property type="entry name" value="SAM_MT_TRM5_TYW2"/>
    <property type="match status" value="1"/>
</dbReference>
<dbReference type="InterPro" id="IPR056743">
    <property type="entry name" value="TRM5-TYW2-like_MTfase"/>
</dbReference>
<keyword evidence="2 9" id="KW-0963">Cytoplasm</keyword>
<reference evidence="11 12" key="1">
    <citation type="journal article" date="2023" name="G3 (Bethesda)">
        <title>A chromosome-level genome assembly of Zasmidium syzygii isolated from banana leaves.</title>
        <authorList>
            <person name="van Westerhoven A.C."/>
            <person name="Mehrabi R."/>
            <person name="Talebi R."/>
            <person name="Steentjes M.B.F."/>
            <person name="Corcolon B."/>
            <person name="Chong P.A."/>
            <person name="Kema G.H.J."/>
            <person name="Seidl M.F."/>
        </authorList>
    </citation>
    <scope>NUCLEOTIDE SEQUENCE [LARGE SCALE GENOMIC DNA]</scope>
    <source>
        <strain evidence="11 12">P124</strain>
    </source>
</reference>
<dbReference type="InterPro" id="IPR025792">
    <property type="entry name" value="tRNA_Gua_MeTrfase_euk"/>
</dbReference>
<dbReference type="EMBL" id="JAXOVC010000001">
    <property type="protein sequence ID" value="KAK4507819.1"/>
    <property type="molecule type" value="Genomic_DNA"/>
</dbReference>
<evidence type="ECO:0000256" key="8">
    <source>
        <dbReference type="ARBA" id="ARBA00023242"/>
    </source>
</evidence>
<dbReference type="Pfam" id="PF25133">
    <property type="entry name" value="TYW2_N_2"/>
    <property type="match status" value="1"/>
</dbReference>
<evidence type="ECO:0000313" key="11">
    <source>
        <dbReference type="EMBL" id="KAK4507819.1"/>
    </source>
</evidence>
<dbReference type="Pfam" id="PF02475">
    <property type="entry name" value="TRM5-TYW2_MTfase"/>
    <property type="match status" value="1"/>
</dbReference>
<keyword evidence="7 9" id="KW-0496">Mitochondrion</keyword>
<dbReference type="InterPro" id="IPR030382">
    <property type="entry name" value="MeTrfase_TRM5/TYW2"/>
</dbReference>
<evidence type="ECO:0000256" key="4">
    <source>
        <dbReference type="ARBA" id="ARBA00022679"/>
    </source>
</evidence>
<evidence type="ECO:0000313" key="12">
    <source>
        <dbReference type="Proteomes" id="UP001305779"/>
    </source>
</evidence>
<feature type="binding site" evidence="9">
    <location>
        <position position="244"/>
    </location>
    <ligand>
        <name>S-adenosyl-L-methionine</name>
        <dbReference type="ChEBI" id="CHEBI:59789"/>
    </ligand>
</feature>
<name>A0ABR0F1J4_ZASCE</name>
<comment type="similarity">
    <text evidence="1">Belongs to the class I-like SAM-binding methyltransferase superfamily. TRM5/TYW2 family.</text>
</comment>
<dbReference type="Gene3D" id="3.30.300.110">
    <property type="entry name" value="Met-10+ protein-like domains"/>
    <property type="match status" value="1"/>
</dbReference>
<keyword evidence="6 9" id="KW-0819">tRNA processing</keyword>
<dbReference type="Proteomes" id="UP001305779">
    <property type="component" value="Unassembled WGS sequence"/>
</dbReference>
<evidence type="ECO:0000256" key="5">
    <source>
        <dbReference type="ARBA" id="ARBA00022691"/>
    </source>
</evidence>
<evidence type="ECO:0000256" key="1">
    <source>
        <dbReference type="ARBA" id="ARBA00009775"/>
    </source>
</evidence>
<dbReference type="InterPro" id="IPR029063">
    <property type="entry name" value="SAM-dependent_MTases_sf"/>
</dbReference>
<evidence type="ECO:0000256" key="6">
    <source>
        <dbReference type="ARBA" id="ARBA00022694"/>
    </source>
</evidence>
<comment type="function">
    <text evidence="9">Specifically methylates the N1 position of guanosine-37 in various cytoplasmic and mitochondrial tRNAs. Methylation is not dependent on the nature of the nucleoside 5' of the target nucleoside. This is the first step in the biosynthesis of wybutosine (yW), a modified base adjacent to the anticodon of tRNAs and required for accurate decoding.</text>
</comment>
<evidence type="ECO:0000256" key="9">
    <source>
        <dbReference type="HAMAP-Rule" id="MF_03152"/>
    </source>
</evidence>
<keyword evidence="4 9" id="KW-0808">Transferase</keyword>
<comment type="similarity">
    <text evidence="9">Belongs to the TRM5 / TYW2 family.</text>
</comment>
<evidence type="ECO:0000256" key="3">
    <source>
        <dbReference type="ARBA" id="ARBA00022603"/>
    </source>
</evidence>
<evidence type="ECO:0000259" key="10">
    <source>
        <dbReference type="PROSITE" id="PS51684"/>
    </source>
</evidence>